<dbReference type="EMBL" id="JBFOLJ010000005">
    <property type="protein sequence ID" value="KAL2538011.1"/>
    <property type="molecule type" value="Genomic_DNA"/>
</dbReference>
<dbReference type="AlphaFoldDB" id="A0ABD1VL96"/>
<dbReference type="Proteomes" id="UP001604277">
    <property type="component" value="Unassembled WGS sequence"/>
</dbReference>
<name>A0ABD1VL96_9LAMI</name>
<accession>A0ABD1VL96</accession>
<protein>
    <submittedName>
        <fullName evidence="1">Uncharacterized protein</fullName>
    </submittedName>
</protein>
<sequence length="129" mass="14310">MLRVEKLARIVSELVVAMIAGSACYKSHSTISPSNEISWNCACACVYELLLRRRWLNDGGDGNTGGSCYHRVCAPGISSQIVEDFPAKMEGLAGEKNIEDNPPLPFDTLLLPVANRLNWSYRENIKILR</sequence>
<evidence type="ECO:0000313" key="1">
    <source>
        <dbReference type="EMBL" id="KAL2538011.1"/>
    </source>
</evidence>
<keyword evidence="2" id="KW-1185">Reference proteome</keyword>
<evidence type="ECO:0000313" key="2">
    <source>
        <dbReference type="Proteomes" id="UP001604277"/>
    </source>
</evidence>
<organism evidence="1 2">
    <name type="scientific">Forsythia ovata</name>
    <dbReference type="NCBI Taxonomy" id="205694"/>
    <lineage>
        <taxon>Eukaryota</taxon>
        <taxon>Viridiplantae</taxon>
        <taxon>Streptophyta</taxon>
        <taxon>Embryophyta</taxon>
        <taxon>Tracheophyta</taxon>
        <taxon>Spermatophyta</taxon>
        <taxon>Magnoliopsida</taxon>
        <taxon>eudicotyledons</taxon>
        <taxon>Gunneridae</taxon>
        <taxon>Pentapetalae</taxon>
        <taxon>asterids</taxon>
        <taxon>lamiids</taxon>
        <taxon>Lamiales</taxon>
        <taxon>Oleaceae</taxon>
        <taxon>Forsythieae</taxon>
        <taxon>Forsythia</taxon>
    </lineage>
</organism>
<comment type="caution">
    <text evidence="1">The sequence shown here is derived from an EMBL/GenBank/DDBJ whole genome shotgun (WGS) entry which is preliminary data.</text>
</comment>
<reference evidence="2" key="1">
    <citation type="submission" date="2024-07" db="EMBL/GenBank/DDBJ databases">
        <title>Two chromosome-level genome assemblies of Korean endemic species Abeliophyllum distichum and Forsythia ovata (Oleaceae).</title>
        <authorList>
            <person name="Jang H."/>
        </authorList>
    </citation>
    <scope>NUCLEOTIDE SEQUENCE [LARGE SCALE GENOMIC DNA]</scope>
</reference>
<proteinExistence type="predicted"/>
<dbReference type="PROSITE" id="PS51257">
    <property type="entry name" value="PROKAR_LIPOPROTEIN"/>
    <property type="match status" value="1"/>
</dbReference>
<gene>
    <name evidence="1" type="ORF">Fot_19402</name>
</gene>